<evidence type="ECO:0000259" key="2">
    <source>
        <dbReference type="Pfam" id="PF01326"/>
    </source>
</evidence>
<dbReference type="AlphaFoldDB" id="A0A3D9V4N4"/>
<dbReference type="EMBL" id="QTUC01000001">
    <property type="protein sequence ID" value="REF36326.1"/>
    <property type="molecule type" value="Genomic_DNA"/>
</dbReference>
<dbReference type="Gene3D" id="3.30.1490.20">
    <property type="entry name" value="ATP-grasp fold, A domain"/>
    <property type="match status" value="1"/>
</dbReference>
<dbReference type="Gene3D" id="3.30.470.20">
    <property type="entry name" value="ATP-grasp fold, B domain"/>
    <property type="match status" value="1"/>
</dbReference>
<evidence type="ECO:0000259" key="1">
    <source>
        <dbReference type="Pfam" id="PF00391"/>
    </source>
</evidence>
<reference evidence="3 4" key="1">
    <citation type="submission" date="2018-08" db="EMBL/GenBank/DDBJ databases">
        <title>Sequencing the genomes of 1000 actinobacteria strains.</title>
        <authorList>
            <person name="Klenk H.-P."/>
        </authorList>
    </citation>
    <scope>NUCLEOTIDE SEQUENCE [LARGE SCALE GENOMIC DNA]</scope>
    <source>
        <strain evidence="3 4">DSM 22891</strain>
    </source>
</reference>
<dbReference type="InterPro" id="IPR051549">
    <property type="entry name" value="PEP_Utilizing_Enz"/>
</dbReference>
<gene>
    <name evidence="3" type="ORF">DFJ64_1732</name>
</gene>
<evidence type="ECO:0000313" key="3">
    <source>
        <dbReference type="EMBL" id="REF36326.1"/>
    </source>
</evidence>
<keyword evidence="3" id="KW-0808">Transferase</keyword>
<evidence type="ECO:0000313" key="4">
    <source>
        <dbReference type="Proteomes" id="UP000256485"/>
    </source>
</evidence>
<dbReference type="InterPro" id="IPR002192">
    <property type="entry name" value="PPDK_AMP/ATP-bd"/>
</dbReference>
<keyword evidence="3" id="KW-0418">Kinase</keyword>
<dbReference type="GO" id="GO:0005524">
    <property type="term" value="F:ATP binding"/>
    <property type="evidence" value="ECO:0007669"/>
    <property type="project" value="InterPro"/>
</dbReference>
<accession>A0A3D9V4N4</accession>
<dbReference type="InterPro" id="IPR036637">
    <property type="entry name" value="Phosphohistidine_dom_sf"/>
</dbReference>
<dbReference type="InterPro" id="IPR013815">
    <property type="entry name" value="ATP_grasp_subdomain_1"/>
</dbReference>
<dbReference type="InterPro" id="IPR018274">
    <property type="entry name" value="PEP_util_AS"/>
</dbReference>
<dbReference type="OrthoDB" id="9765468at2"/>
<dbReference type="Proteomes" id="UP000256485">
    <property type="component" value="Unassembled WGS sequence"/>
</dbReference>
<comment type="caution">
    <text evidence="3">The sequence shown here is derived from an EMBL/GenBank/DDBJ whole genome shotgun (WGS) entry which is preliminary data.</text>
</comment>
<dbReference type="Pfam" id="PF00391">
    <property type="entry name" value="PEP-utilizers"/>
    <property type="match status" value="1"/>
</dbReference>
<dbReference type="Pfam" id="PF01326">
    <property type="entry name" value="PPDK_N"/>
    <property type="match status" value="1"/>
</dbReference>
<dbReference type="InterPro" id="IPR008279">
    <property type="entry name" value="PEP-util_enz_mobile_dom"/>
</dbReference>
<dbReference type="Gene3D" id="3.50.30.10">
    <property type="entry name" value="Phosphohistidine domain"/>
    <property type="match status" value="1"/>
</dbReference>
<protein>
    <submittedName>
        <fullName evidence="3">Pyruvate,water dikinase</fullName>
    </submittedName>
</protein>
<dbReference type="RefSeq" id="WP_115849982.1">
    <property type="nucleotide sequence ID" value="NZ_QTUC01000001.1"/>
</dbReference>
<feature type="domain" description="PEP-utilising enzyme mobile" evidence="1">
    <location>
        <begin position="758"/>
        <end position="828"/>
    </location>
</feature>
<dbReference type="PROSITE" id="PS00370">
    <property type="entry name" value="PEP_ENZYMES_PHOS_SITE"/>
    <property type="match status" value="1"/>
</dbReference>
<dbReference type="PANTHER" id="PTHR43615:SF1">
    <property type="entry name" value="PPDK_N DOMAIN-CONTAINING PROTEIN"/>
    <property type="match status" value="1"/>
</dbReference>
<keyword evidence="4" id="KW-1185">Reference proteome</keyword>
<dbReference type="SUPFAM" id="SSF56059">
    <property type="entry name" value="Glutathione synthetase ATP-binding domain-like"/>
    <property type="match status" value="1"/>
</dbReference>
<proteinExistence type="predicted"/>
<organism evidence="3 4">
    <name type="scientific">Thermasporomyces composti</name>
    <dbReference type="NCBI Taxonomy" id="696763"/>
    <lineage>
        <taxon>Bacteria</taxon>
        <taxon>Bacillati</taxon>
        <taxon>Actinomycetota</taxon>
        <taxon>Actinomycetes</taxon>
        <taxon>Propionibacteriales</taxon>
        <taxon>Nocardioidaceae</taxon>
        <taxon>Thermasporomyces</taxon>
    </lineage>
</organism>
<feature type="domain" description="Pyruvate phosphate dikinase AMP/ATP-binding" evidence="2">
    <location>
        <begin position="19"/>
        <end position="302"/>
    </location>
</feature>
<dbReference type="PANTHER" id="PTHR43615">
    <property type="entry name" value="PHOSPHOENOLPYRUVATE SYNTHASE-RELATED"/>
    <property type="match status" value="1"/>
</dbReference>
<name>A0A3D9V4N4_THECX</name>
<dbReference type="GO" id="GO:0016301">
    <property type="term" value="F:kinase activity"/>
    <property type="evidence" value="ECO:0007669"/>
    <property type="project" value="UniProtKB-KW"/>
</dbReference>
<keyword evidence="3" id="KW-0670">Pyruvate</keyword>
<sequence length="842" mass="90471">MAETLVAPLRAFGRDDLALAGGKGANLGELVRAGFPVPDGFVVTTRAYDQAASELDARLFDAAATSGDGSAVREAFATVAISTELRTAISRAYEELGGGPVAVRSSATAEDLPGAAFAGLQGTVLNVVGEEALVDAVRRCWGSLWTDRAIAYRHKRDLDSAGVRMAVVVQRMVSAETAGVLFTANPVSGERGEIVVDASSGLGEAVVSGAVTPDHYVLDAEGRLKRWTPGRREVVIRALPEGGVQRVEGEASADPTPLPAAVLGELAGLGTRIAAHFGRPQDIEWAHADGRVWVLQARPMTALPPPPIPLSSVQRTLGRTLLEYVPVRPYPLDMSTWVPYGPVGQMARIVRSLGFRVGPSDVFQEEDGVVVRLVPVSPRPTFDLVAAPFRLARRALGYDPQRWMDDPRVTRLLKENDALTKLDLAALPWRRLMRVPREALALVEPVGDVRLDYFPRAILSLGRLLALLVVLRRTKLVGDLLLGVFNKTTESIRALRELADEVRADPALAEAFATREPAALVEALSDDPTFARFGEKVRAFLAEYGHRETETPILVTPGTWVEAPETVLGLVKVLAQPAGANGDGGAGEVLKDASDGYQRAVEEILTHPRLRSETRRARVRRWIDAARVGLAFREDTHFYFTKPLPVLRRSLLEIGRRLSEAGVLREATDVFHLRLEELEAIRTMPPPTSDAVRLRALVRARSAKRDELAGVPLLNPMLVYGDSAPDGDALVTGLPAVGGRVTGTVKVVRDPSEFGKLESGDVLVCPYTNPAWTPLFQRAAAVVVDTGGPTSHAAIMAREYGLPTVMGTRNGTTVLSDGQRVTVDGHAGRVTPAAAKEPASAA</sequence>
<dbReference type="SUPFAM" id="SSF52009">
    <property type="entry name" value="Phosphohistidine domain"/>
    <property type="match status" value="1"/>
</dbReference>